<reference evidence="1" key="1">
    <citation type="submission" date="2020-04" db="EMBL/GenBank/DDBJ databases">
        <authorList>
            <person name="Chiriac C."/>
            <person name="Salcher M."/>
            <person name="Ghai R."/>
            <person name="Kavagutti S V."/>
        </authorList>
    </citation>
    <scope>NUCLEOTIDE SEQUENCE</scope>
</reference>
<name>A0A6J5PBI2_9CAUD</name>
<gene>
    <name evidence="2" type="ORF">UFOVP1653_14</name>
    <name evidence="1" type="ORF">UFOVP866_14</name>
</gene>
<evidence type="ECO:0000313" key="2">
    <source>
        <dbReference type="EMBL" id="CAB4222070.1"/>
    </source>
</evidence>
<sequence length="164" mass="18615">MNETYERLYTEQQIATALATAKENYGSWGKQDHPAGTRHQFKPGLQKYIDGALGEIVFADHVGLTPNGRDYYNIGDVGIFQVKATRCINDEINLIVPRNQAVTYKQSPFVLVQLFDCHYKIRGWTWGHQIPVKSHWLQENGDTSGGAYWVTTNDLQPMDDLPTV</sequence>
<evidence type="ECO:0000313" key="1">
    <source>
        <dbReference type="EMBL" id="CAB4167236.1"/>
    </source>
</evidence>
<dbReference type="EMBL" id="LR796799">
    <property type="protein sequence ID" value="CAB4167236.1"/>
    <property type="molecule type" value="Genomic_DNA"/>
</dbReference>
<proteinExistence type="predicted"/>
<accession>A0A6J5PBI2</accession>
<protein>
    <submittedName>
        <fullName evidence="1">Uncharacterized protein</fullName>
    </submittedName>
</protein>
<organism evidence="1">
    <name type="scientific">uncultured Caudovirales phage</name>
    <dbReference type="NCBI Taxonomy" id="2100421"/>
    <lineage>
        <taxon>Viruses</taxon>
        <taxon>Duplodnaviria</taxon>
        <taxon>Heunggongvirae</taxon>
        <taxon>Uroviricota</taxon>
        <taxon>Caudoviricetes</taxon>
        <taxon>Peduoviridae</taxon>
        <taxon>Maltschvirus</taxon>
        <taxon>Maltschvirus maltsch</taxon>
    </lineage>
</organism>
<dbReference type="EMBL" id="LR797509">
    <property type="protein sequence ID" value="CAB4222070.1"/>
    <property type="molecule type" value="Genomic_DNA"/>
</dbReference>